<gene>
    <name evidence="1" type="ORF">ACCO45_005682</name>
</gene>
<dbReference type="Proteomes" id="UP001638806">
    <property type="component" value="Unassembled WGS sequence"/>
</dbReference>
<protein>
    <submittedName>
        <fullName evidence="1">Uncharacterized protein</fullName>
    </submittedName>
</protein>
<organism evidence="1 2">
    <name type="scientific">Purpureocillium lilacinum</name>
    <name type="common">Paecilomyces lilacinus</name>
    <dbReference type="NCBI Taxonomy" id="33203"/>
    <lineage>
        <taxon>Eukaryota</taxon>
        <taxon>Fungi</taxon>
        <taxon>Dikarya</taxon>
        <taxon>Ascomycota</taxon>
        <taxon>Pezizomycotina</taxon>
        <taxon>Sordariomycetes</taxon>
        <taxon>Hypocreomycetidae</taxon>
        <taxon>Hypocreales</taxon>
        <taxon>Ophiocordycipitaceae</taxon>
        <taxon>Purpureocillium</taxon>
    </lineage>
</organism>
<name>A0ACC4DW58_PURLI</name>
<dbReference type="EMBL" id="JBGNUJ010000004">
    <property type="protein sequence ID" value="KAL3960565.1"/>
    <property type="molecule type" value="Genomic_DNA"/>
</dbReference>
<evidence type="ECO:0000313" key="1">
    <source>
        <dbReference type="EMBL" id="KAL3960565.1"/>
    </source>
</evidence>
<proteinExistence type="predicted"/>
<accession>A0ACC4DW58</accession>
<sequence length="173" mass="18296">MTTRPGNGSGHAGPLPSPGLGPSTRGSVPSGRGSLGVGTLGTWRTLSSGLEGPPRAPHRLLAWLHARRGRRATAEHPSIHAMDLSGLRRVAALWSRASKKPDGRSTLERSKKPGRMVLVHASPKRLRRGPSANGGRHVPDSRRELNGRFRAVIGSAAGPAPGDGWGRRGHPRQ</sequence>
<evidence type="ECO:0000313" key="2">
    <source>
        <dbReference type="Proteomes" id="UP001638806"/>
    </source>
</evidence>
<reference evidence="1" key="1">
    <citation type="submission" date="2024-12" db="EMBL/GenBank/DDBJ databases">
        <title>Comparative genomics and development of molecular markers within Purpureocillium lilacinum and among Purpureocillium species.</title>
        <authorList>
            <person name="Yeh Z.-Y."/>
            <person name="Ni N.-T."/>
            <person name="Lo P.-H."/>
            <person name="Mushyakhwo K."/>
            <person name="Lin C.-F."/>
            <person name="Nai Y.-S."/>
        </authorList>
    </citation>
    <scope>NUCLEOTIDE SEQUENCE</scope>
    <source>
        <strain evidence="1">NCHU-NPUST-175</strain>
    </source>
</reference>
<comment type="caution">
    <text evidence="1">The sequence shown here is derived from an EMBL/GenBank/DDBJ whole genome shotgun (WGS) entry which is preliminary data.</text>
</comment>
<keyword evidence="2" id="KW-1185">Reference proteome</keyword>